<dbReference type="Gene3D" id="3.30.200.20">
    <property type="entry name" value="Phosphorylase Kinase, domain 1"/>
    <property type="match status" value="1"/>
</dbReference>
<dbReference type="AlphaFoldDB" id="A0AAD5ZZJ4"/>
<name>A0AAD5ZZJ4_9POAL</name>
<reference evidence="10 11" key="1">
    <citation type="journal article" date="2022" name="Cell">
        <title>Repeat-based holocentromeres influence genome architecture and karyotype evolution.</title>
        <authorList>
            <person name="Hofstatter P.G."/>
            <person name="Thangavel G."/>
            <person name="Lux T."/>
            <person name="Neumann P."/>
            <person name="Vondrak T."/>
            <person name="Novak P."/>
            <person name="Zhang M."/>
            <person name="Costa L."/>
            <person name="Castellani M."/>
            <person name="Scott A."/>
            <person name="Toegelov H."/>
            <person name="Fuchs J."/>
            <person name="Mata-Sucre Y."/>
            <person name="Dias Y."/>
            <person name="Vanzela A.L.L."/>
            <person name="Huettel B."/>
            <person name="Almeida C.C.S."/>
            <person name="Simkova H."/>
            <person name="Souza G."/>
            <person name="Pedrosa-Harand A."/>
            <person name="Macas J."/>
            <person name="Mayer K.F.X."/>
            <person name="Houben A."/>
            <person name="Marques A."/>
        </authorList>
    </citation>
    <scope>NUCLEOTIDE SEQUENCE [LARGE SCALE GENOMIC DNA]</scope>
    <source>
        <strain evidence="10">RhyTen1mFocal</strain>
    </source>
</reference>
<evidence type="ECO:0000256" key="4">
    <source>
        <dbReference type="ARBA" id="ARBA00022679"/>
    </source>
</evidence>
<dbReference type="InterPro" id="IPR003613">
    <property type="entry name" value="Ubox_domain"/>
</dbReference>
<dbReference type="Pfam" id="PF04564">
    <property type="entry name" value="U-box"/>
    <property type="match status" value="1"/>
</dbReference>
<dbReference type="PROSITE" id="PS50011">
    <property type="entry name" value="PROTEIN_KINASE_DOM"/>
    <property type="match status" value="1"/>
</dbReference>
<dbReference type="InterPro" id="IPR014729">
    <property type="entry name" value="Rossmann-like_a/b/a_fold"/>
</dbReference>
<dbReference type="InterPro" id="IPR013083">
    <property type="entry name" value="Znf_RING/FYVE/PHD"/>
</dbReference>
<dbReference type="SMART" id="SM00504">
    <property type="entry name" value="Ubox"/>
    <property type="match status" value="1"/>
</dbReference>
<keyword evidence="4" id="KW-0808">Transferase</keyword>
<dbReference type="InterPro" id="IPR001245">
    <property type="entry name" value="Ser-Thr/Tyr_kinase_cat_dom"/>
</dbReference>
<sequence>MQRGFWSRGTPPRSTTREIEEVEAAAAQPSGDEGKVYVVVSDDINEGKSTLAWTIQNFPRDSMNIVVTHVHVPAQTIPFMGTKFHVNNLQEQEVKAYRRLERERMEANLNQYIKECSKLKVTAEKLVMEMNDISEGILALIHLHGVTRLVMGAAADKHYSRKMKTPKSKKANMVMDKADPFCKIWFVCKGALICTRANSGILSAFPESPAPSSLSGSYSSVSDRIGALSPQQRSHEEIASSPLPVKWSRPNLQRSNQFTASVMFPSQQDNLNRPETVGLIYPWEGIPKDELSDREQTLWTDELSDDLVRNPWPRNYKKEATLHSSVDQESDDDSQFLSPGTHNSDGLRMDADMYEKYEEMLNEIEAAKKESFQESNKRRRAEMDLLSAHQKVQEINILYRNEMKQRQAVEEMLIRERQENDHLRSQIEDIYNKLQEAEKRKIENEQRIIELEHGTKELENNLLRVQHLIQSLRVENDNLQHERDDALNKLEENMQAQQKMPSTGDNYSSTNEFSYDELMAATRGFSEDLKIGEGNFGIVYRGLLRNTPVVVNVLRWDGMEGTSEFHREVAMLNRIRHPNLVTLIGTCPEARALVYEYLPKGSLEDRLACSNNTLPLSWQARTRIIGEICAGLIFLHSSQPHPVVHGDLKLENILLNENLVSKISNFEICQSVIQSNNTTTSVYRTTKPKGTLAYLDTELTSTSEVTTQSDVYSFGVIILRLLTGWQSLNISNRVEEAIHNGNLHSVIDPSAGEWPFVQASQLAHLGLRCIELSRMKCADLVTDVWQVIKPMMQVAAMSTCSLSFASDSDDQNVPSYFICPIFQEIMRDPHLAADGFTYEAEAIRGWLNSGHDTSPMTNLKLPNNELIPNRALRSVILEWFPNLSQ</sequence>
<feature type="coiled-coil region" evidence="6">
    <location>
        <begin position="406"/>
        <end position="496"/>
    </location>
</feature>
<dbReference type="SUPFAM" id="SSF52402">
    <property type="entry name" value="Adenine nucleotide alpha hydrolases-like"/>
    <property type="match status" value="1"/>
</dbReference>
<dbReference type="Gene3D" id="1.10.510.10">
    <property type="entry name" value="Transferase(Phosphotransferase) domain 1"/>
    <property type="match status" value="1"/>
</dbReference>
<dbReference type="InterPro" id="IPR008271">
    <property type="entry name" value="Ser/Thr_kinase_AS"/>
</dbReference>
<dbReference type="InterPro" id="IPR011009">
    <property type="entry name" value="Kinase-like_dom_sf"/>
</dbReference>
<dbReference type="InterPro" id="IPR000719">
    <property type="entry name" value="Prot_kinase_dom"/>
</dbReference>
<feature type="coiled-coil region" evidence="6">
    <location>
        <begin position="86"/>
        <end position="122"/>
    </location>
</feature>
<comment type="catalytic activity">
    <reaction evidence="1">
        <text>S-ubiquitinyl-[E2 ubiquitin-conjugating enzyme]-L-cysteine + [acceptor protein]-L-lysine = [E2 ubiquitin-conjugating enzyme]-L-cysteine + N(6)-ubiquitinyl-[acceptor protein]-L-lysine.</text>
        <dbReference type="EC" id="2.3.2.27"/>
    </reaction>
</comment>
<evidence type="ECO:0000256" key="2">
    <source>
        <dbReference type="ARBA" id="ARBA00004906"/>
    </source>
</evidence>
<evidence type="ECO:0000256" key="7">
    <source>
        <dbReference type="SAM" id="MobiDB-lite"/>
    </source>
</evidence>
<organism evidence="10 11">
    <name type="scientific">Rhynchospora tenuis</name>
    <dbReference type="NCBI Taxonomy" id="198213"/>
    <lineage>
        <taxon>Eukaryota</taxon>
        <taxon>Viridiplantae</taxon>
        <taxon>Streptophyta</taxon>
        <taxon>Embryophyta</taxon>
        <taxon>Tracheophyta</taxon>
        <taxon>Spermatophyta</taxon>
        <taxon>Magnoliopsida</taxon>
        <taxon>Liliopsida</taxon>
        <taxon>Poales</taxon>
        <taxon>Cyperaceae</taxon>
        <taxon>Cyperoideae</taxon>
        <taxon>Rhynchosporeae</taxon>
        <taxon>Rhynchospora</taxon>
    </lineage>
</organism>
<dbReference type="GO" id="GO:0004672">
    <property type="term" value="F:protein kinase activity"/>
    <property type="evidence" value="ECO:0007669"/>
    <property type="project" value="InterPro"/>
</dbReference>
<comment type="caution">
    <text evidence="10">The sequence shown here is derived from an EMBL/GenBank/DDBJ whole genome shotgun (WGS) entry which is preliminary data.</text>
</comment>
<evidence type="ECO:0000313" key="11">
    <source>
        <dbReference type="Proteomes" id="UP001210211"/>
    </source>
</evidence>
<dbReference type="EMBL" id="JAMRDG010000001">
    <property type="protein sequence ID" value="KAJ3706769.1"/>
    <property type="molecule type" value="Genomic_DNA"/>
</dbReference>
<evidence type="ECO:0000256" key="3">
    <source>
        <dbReference type="ARBA" id="ARBA00012483"/>
    </source>
</evidence>
<dbReference type="EC" id="2.3.2.27" evidence="3"/>
<dbReference type="PANTHER" id="PTHR45647:SF100">
    <property type="entry name" value="U-BOX DOMAIN-CONTAINING PROTEIN 33"/>
    <property type="match status" value="1"/>
</dbReference>
<keyword evidence="6" id="KW-0175">Coiled coil</keyword>
<proteinExistence type="predicted"/>
<dbReference type="SUPFAM" id="SSF57850">
    <property type="entry name" value="RING/U-box"/>
    <property type="match status" value="1"/>
</dbReference>
<dbReference type="CDD" id="cd16655">
    <property type="entry name" value="RING-Ubox_WDSUB1-like"/>
    <property type="match status" value="1"/>
</dbReference>
<evidence type="ECO:0000313" key="10">
    <source>
        <dbReference type="EMBL" id="KAJ3706769.1"/>
    </source>
</evidence>
<comment type="pathway">
    <text evidence="2">Protein modification; protein ubiquitination.</text>
</comment>
<evidence type="ECO:0000259" key="9">
    <source>
        <dbReference type="PROSITE" id="PS51698"/>
    </source>
</evidence>
<dbReference type="SMART" id="SM00220">
    <property type="entry name" value="S_TKc"/>
    <property type="match status" value="1"/>
</dbReference>
<dbReference type="Gene3D" id="3.30.40.10">
    <property type="entry name" value="Zinc/RING finger domain, C3HC4 (zinc finger)"/>
    <property type="match status" value="1"/>
</dbReference>
<dbReference type="GO" id="GO:0005524">
    <property type="term" value="F:ATP binding"/>
    <property type="evidence" value="ECO:0007669"/>
    <property type="project" value="InterPro"/>
</dbReference>
<dbReference type="GO" id="GO:0061630">
    <property type="term" value="F:ubiquitin protein ligase activity"/>
    <property type="evidence" value="ECO:0007669"/>
    <property type="project" value="UniProtKB-EC"/>
</dbReference>
<feature type="domain" description="U-box" evidence="9">
    <location>
        <begin position="812"/>
        <end position="885"/>
    </location>
</feature>
<dbReference type="PROSITE" id="PS00108">
    <property type="entry name" value="PROTEIN_KINASE_ST"/>
    <property type="match status" value="1"/>
</dbReference>
<dbReference type="PROSITE" id="PS51698">
    <property type="entry name" value="U_BOX"/>
    <property type="match status" value="1"/>
</dbReference>
<evidence type="ECO:0000256" key="1">
    <source>
        <dbReference type="ARBA" id="ARBA00000900"/>
    </source>
</evidence>
<dbReference type="Proteomes" id="UP001210211">
    <property type="component" value="Unassembled WGS sequence"/>
</dbReference>
<feature type="region of interest" description="Disordered" evidence="7">
    <location>
        <begin position="321"/>
        <end position="347"/>
    </location>
</feature>
<evidence type="ECO:0000256" key="5">
    <source>
        <dbReference type="ARBA" id="ARBA00022786"/>
    </source>
</evidence>
<dbReference type="Pfam" id="PF07714">
    <property type="entry name" value="PK_Tyr_Ser-Thr"/>
    <property type="match status" value="1"/>
</dbReference>
<accession>A0AAD5ZZJ4</accession>
<keyword evidence="11" id="KW-1185">Reference proteome</keyword>
<dbReference type="GO" id="GO:0016567">
    <property type="term" value="P:protein ubiquitination"/>
    <property type="evidence" value="ECO:0007669"/>
    <property type="project" value="InterPro"/>
</dbReference>
<gene>
    <name evidence="10" type="ORF">LUZ61_010474</name>
</gene>
<keyword evidence="5" id="KW-0833">Ubl conjugation pathway</keyword>
<evidence type="ECO:0000259" key="8">
    <source>
        <dbReference type="PROSITE" id="PS50011"/>
    </source>
</evidence>
<evidence type="ECO:0000256" key="6">
    <source>
        <dbReference type="SAM" id="Coils"/>
    </source>
</evidence>
<dbReference type="SUPFAM" id="SSF56112">
    <property type="entry name" value="Protein kinase-like (PK-like)"/>
    <property type="match status" value="1"/>
</dbReference>
<dbReference type="InterPro" id="IPR051348">
    <property type="entry name" value="U-box_ubiquitin_ligases"/>
</dbReference>
<dbReference type="Gene3D" id="3.40.50.620">
    <property type="entry name" value="HUPs"/>
    <property type="match status" value="1"/>
</dbReference>
<dbReference type="CDD" id="cd01989">
    <property type="entry name" value="USP_STK_Ubox_N"/>
    <property type="match status" value="1"/>
</dbReference>
<feature type="coiled-coil region" evidence="6">
    <location>
        <begin position="350"/>
        <end position="377"/>
    </location>
</feature>
<dbReference type="PANTHER" id="PTHR45647">
    <property type="entry name" value="OS02G0152300 PROTEIN"/>
    <property type="match status" value="1"/>
</dbReference>
<protein>
    <recommendedName>
        <fullName evidence="3">RING-type E3 ubiquitin transferase</fullName>
        <ecNumber evidence="3">2.3.2.27</ecNumber>
    </recommendedName>
</protein>
<feature type="domain" description="Protein kinase" evidence="8">
    <location>
        <begin position="525"/>
        <end position="805"/>
    </location>
</feature>